<dbReference type="AlphaFoldDB" id="A0A8H4EKQ4"/>
<accession>A0A8H4EKQ4</accession>
<comment type="caution">
    <text evidence="1">The sequence shown here is derived from an EMBL/GenBank/DDBJ whole genome shotgun (WGS) entry which is preliminary data.</text>
</comment>
<organism evidence="1 2">
    <name type="scientific">Gigaspora margarita</name>
    <dbReference type="NCBI Taxonomy" id="4874"/>
    <lineage>
        <taxon>Eukaryota</taxon>
        <taxon>Fungi</taxon>
        <taxon>Fungi incertae sedis</taxon>
        <taxon>Mucoromycota</taxon>
        <taxon>Glomeromycotina</taxon>
        <taxon>Glomeromycetes</taxon>
        <taxon>Diversisporales</taxon>
        <taxon>Gigasporaceae</taxon>
        <taxon>Gigaspora</taxon>
    </lineage>
</organism>
<name>A0A8H4EKQ4_GIGMA</name>
<proteinExistence type="predicted"/>
<protein>
    <submittedName>
        <fullName evidence="1">Uncharacterized protein</fullName>
    </submittedName>
</protein>
<dbReference type="Proteomes" id="UP000439903">
    <property type="component" value="Unassembled WGS sequence"/>
</dbReference>
<keyword evidence="2" id="KW-1185">Reference proteome</keyword>
<gene>
    <name evidence="1" type="ORF">F8M41_019162</name>
</gene>
<evidence type="ECO:0000313" key="2">
    <source>
        <dbReference type="Proteomes" id="UP000439903"/>
    </source>
</evidence>
<dbReference type="OrthoDB" id="10407166at2759"/>
<sequence length="116" mass="13101">MIKGTEIAEIRVTATKTSFINNQEKPINFSLLEGSTTNPSTQAIESYLSDLQRIDISTQLSDLAPEGSLAEKLDDVCEKFFLMNKKNFQLLLDEAWKVKAQELSEFFNEFFAGAQE</sequence>
<evidence type="ECO:0000313" key="1">
    <source>
        <dbReference type="EMBL" id="KAF0506292.1"/>
    </source>
</evidence>
<reference evidence="1 2" key="1">
    <citation type="journal article" date="2019" name="Environ. Microbiol.">
        <title>At the nexus of three kingdoms: the genome of the mycorrhizal fungus Gigaspora margarita provides insights into plant, endobacterial and fungal interactions.</title>
        <authorList>
            <person name="Venice F."/>
            <person name="Ghignone S."/>
            <person name="Salvioli di Fossalunga A."/>
            <person name="Amselem J."/>
            <person name="Novero M."/>
            <person name="Xianan X."/>
            <person name="Sedzielewska Toro K."/>
            <person name="Morin E."/>
            <person name="Lipzen A."/>
            <person name="Grigoriev I.V."/>
            <person name="Henrissat B."/>
            <person name="Martin F.M."/>
            <person name="Bonfante P."/>
        </authorList>
    </citation>
    <scope>NUCLEOTIDE SEQUENCE [LARGE SCALE GENOMIC DNA]</scope>
    <source>
        <strain evidence="1 2">BEG34</strain>
    </source>
</reference>
<dbReference type="EMBL" id="WTPW01000490">
    <property type="protein sequence ID" value="KAF0506292.1"/>
    <property type="molecule type" value="Genomic_DNA"/>
</dbReference>